<proteinExistence type="predicted"/>
<dbReference type="AlphaFoldDB" id="A0A5B7FBW8"/>
<organism evidence="2 3">
    <name type="scientific">Portunus trituberculatus</name>
    <name type="common">Swimming crab</name>
    <name type="synonym">Neptunus trituberculatus</name>
    <dbReference type="NCBI Taxonomy" id="210409"/>
    <lineage>
        <taxon>Eukaryota</taxon>
        <taxon>Metazoa</taxon>
        <taxon>Ecdysozoa</taxon>
        <taxon>Arthropoda</taxon>
        <taxon>Crustacea</taxon>
        <taxon>Multicrustacea</taxon>
        <taxon>Malacostraca</taxon>
        <taxon>Eumalacostraca</taxon>
        <taxon>Eucarida</taxon>
        <taxon>Decapoda</taxon>
        <taxon>Pleocyemata</taxon>
        <taxon>Brachyura</taxon>
        <taxon>Eubrachyura</taxon>
        <taxon>Portunoidea</taxon>
        <taxon>Portunidae</taxon>
        <taxon>Portuninae</taxon>
        <taxon>Portunus</taxon>
    </lineage>
</organism>
<evidence type="ECO:0000256" key="1">
    <source>
        <dbReference type="SAM" id="MobiDB-lite"/>
    </source>
</evidence>
<name>A0A5B7FBW8_PORTR</name>
<reference evidence="2 3" key="1">
    <citation type="submission" date="2019-05" db="EMBL/GenBank/DDBJ databases">
        <title>Another draft genome of Portunus trituberculatus and its Hox gene families provides insights of decapod evolution.</title>
        <authorList>
            <person name="Jeong J.-H."/>
            <person name="Song I."/>
            <person name="Kim S."/>
            <person name="Choi T."/>
            <person name="Kim D."/>
            <person name="Ryu S."/>
            <person name="Kim W."/>
        </authorList>
    </citation>
    <scope>NUCLEOTIDE SEQUENCE [LARGE SCALE GENOMIC DNA]</scope>
    <source>
        <tissue evidence="2">Muscle</tissue>
    </source>
</reference>
<sequence>MRLETIWTPKHAWFHCTTAAPLSLYIHTCSLPDGIRGKTSVCIERNGNETEAEVEAEEEEEVTEVEEGEEGDQKG</sequence>
<gene>
    <name evidence="2" type="ORF">E2C01_038814</name>
</gene>
<dbReference type="Proteomes" id="UP000324222">
    <property type="component" value="Unassembled WGS sequence"/>
</dbReference>
<feature type="compositionally biased region" description="Acidic residues" evidence="1">
    <location>
        <begin position="50"/>
        <end position="75"/>
    </location>
</feature>
<evidence type="ECO:0000313" key="3">
    <source>
        <dbReference type="Proteomes" id="UP000324222"/>
    </source>
</evidence>
<dbReference type="EMBL" id="VSRR010006583">
    <property type="protein sequence ID" value="MPC45130.1"/>
    <property type="molecule type" value="Genomic_DNA"/>
</dbReference>
<accession>A0A5B7FBW8</accession>
<protein>
    <submittedName>
        <fullName evidence="2">Uncharacterized protein</fullName>
    </submittedName>
</protein>
<keyword evidence="3" id="KW-1185">Reference proteome</keyword>
<comment type="caution">
    <text evidence="2">The sequence shown here is derived from an EMBL/GenBank/DDBJ whole genome shotgun (WGS) entry which is preliminary data.</text>
</comment>
<evidence type="ECO:0000313" key="2">
    <source>
        <dbReference type="EMBL" id="MPC45130.1"/>
    </source>
</evidence>
<feature type="region of interest" description="Disordered" evidence="1">
    <location>
        <begin position="48"/>
        <end position="75"/>
    </location>
</feature>